<gene>
    <name evidence="1" type="primary">RAD3_2</name>
    <name evidence="1" type="ORF">LPJ66_009600</name>
</gene>
<dbReference type="Proteomes" id="UP001150581">
    <property type="component" value="Unassembled WGS sequence"/>
</dbReference>
<dbReference type="EC" id="3.6.4.12" evidence="1"/>
<name>A0ACC1I3F2_9FUNG</name>
<reference evidence="1" key="1">
    <citation type="submission" date="2022-07" db="EMBL/GenBank/DDBJ databases">
        <title>Phylogenomic reconstructions and comparative analyses of Kickxellomycotina fungi.</title>
        <authorList>
            <person name="Reynolds N.K."/>
            <person name="Stajich J.E."/>
            <person name="Barry K."/>
            <person name="Grigoriev I.V."/>
            <person name="Crous P."/>
            <person name="Smith M.E."/>
        </authorList>
    </citation>
    <scope>NUCLEOTIDE SEQUENCE</scope>
    <source>
        <strain evidence="1">Benny 63K</strain>
    </source>
</reference>
<evidence type="ECO:0000313" key="2">
    <source>
        <dbReference type="Proteomes" id="UP001150581"/>
    </source>
</evidence>
<keyword evidence="1" id="KW-0347">Helicase</keyword>
<protein>
    <submittedName>
        <fullName evidence="1">TFIIH/NER complex ATP-dependent 5'-3' DNA helicase subunit</fullName>
        <ecNumber evidence="1">3.6.4.12</ecNumber>
    </submittedName>
</protein>
<sequence>MRFFIDDLPVIFPYDYVYPEQYQYMCGLKKSLDGRGHAMLEMPSGTGKTISLLSLIISYQQFYPGRRKLVYCSRTVPEIDKALAELKRLMEYRQTQGCSDKNFIGLGLTSRKNLCIHPSVSKERKGAVVDAKCRQLTASWVRNKAKTEEVELCDFYEKIQTMEPADLLPTGVYTLEDLTDYGRENGICPYYLSRRVIPFADVIIYSFHYMLDPKVAELVSKEFERDSIIVFDEAHNIDSICIDSLSIDINQSTLRASTASVEKLGERVEDMKKENSEKLRDEYNKLVDGLKDALTARDEDLVLANPILPDNVLREAVPGSIRKAEHFVRFLKRFIEYLKARMRVMHVVAETTPSFLQHIREITYIDRKPLRFCAERLASLVRTLEITDLEEYGALARVAAFATLSATYDTGFMVLFEPHEGNSKEVINPVLHLACLDAAIAIRPVFQRFHTVIITSGTLSPMEMYPKMLEFTPVVQESFTMTLARQCFAPLVVTRGSDQVTISSKFEVRNDPAVVRNYGNLLIEVARAVPDGIVAFFPSYLYMESIVAMWNENGVLKDVWKHKLIFVETPDAAETSVALQNYRAACNNGRGAVLLSVARGKVSEGIDFDHNYGRAVIMFGIPYQYTESRILKARLEFMREAHQIRENDFLTFDALRHASQCIGRVLRGKTDYGLMILADKRYSRADKRSKLPRWISTCLTENSLNLSTDMAIGMMRKFLKVMAQPFDLKAQLGVSMWANEHIVQHGGRGDVSAMEVDS</sequence>
<organism evidence="1 2">
    <name type="scientific">Kickxella alabastrina</name>
    <dbReference type="NCBI Taxonomy" id="61397"/>
    <lineage>
        <taxon>Eukaryota</taxon>
        <taxon>Fungi</taxon>
        <taxon>Fungi incertae sedis</taxon>
        <taxon>Zoopagomycota</taxon>
        <taxon>Kickxellomycotina</taxon>
        <taxon>Kickxellomycetes</taxon>
        <taxon>Kickxellales</taxon>
        <taxon>Kickxellaceae</taxon>
        <taxon>Kickxella</taxon>
    </lineage>
</organism>
<keyword evidence="1" id="KW-0378">Hydrolase</keyword>
<proteinExistence type="predicted"/>
<dbReference type="EMBL" id="JANBPG010002244">
    <property type="protein sequence ID" value="KAJ1886506.1"/>
    <property type="molecule type" value="Genomic_DNA"/>
</dbReference>
<comment type="caution">
    <text evidence="1">The sequence shown here is derived from an EMBL/GenBank/DDBJ whole genome shotgun (WGS) entry which is preliminary data.</text>
</comment>
<keyword evidence="2" id="KW-1185">Reference proteome</keyword>
<accession>A0ACC1I3F2</accession>
<evidence type="ECO:0000313" key="1">
    <source>
        <dbReference type="EMBL" id="KAJ1886506.1"/>
    </source>
</evidence>
<keyword evidence="1" id="KW-0067">ATP-binding</keyword>
<keyword evidence="1" id="KW-0547">Nucleotide-binding</keyword>